<evidence type="ECO:0000256" key="8">
    <source>
        <dbReference type="ARBA" id="ARBA00023175"/>
    </source>
</evidence>
<feature type="binding site" evidence="11">
    <location>
        <begin position="116"/>
        <end position="123"/>
    </location>
    <ligand>
        <name>ATP</name>
        <dbReference type="ChEBI" id="CHEBI:30616"/>
    </ligand>
</feature>
<keyword evidence="8 11" id="KW-0505">Motor protein</keyword>
<evidence type="ECO:0000256" key="3">
    <source>
        <dbReference type="ARBA" id="ARBA00022741"/>
    </source>
</evidence>
<dbReference type="FunFam" id="3.40.850.10:FF:000063">
    <property type="entry name" value="Kinesin-like protein"/>
    <property type="match status" value="1"/>
</dbReference>
<evidence type="ECO:0000256" key="12">
    <source>
        <dbReference type="SAM" id="Coils"/>
    </source>
</evidence>
<dbReference type="GO" id="GO:0003777">
    <property type="term" value="F:microtubule motor activity"/>
    <property type="evidence" value="ECO:0007669"/>
    <property type="project" value="InterPro"/>
</dbReference>
<keyword evidence="3 11" id="KW-0547">Nucleotide-binding</keyword>
<dbReference type="Gene3D" id="3.40.850.10">
    <property type="entry name" value="Kinesin motor domain"/>
    <property type="match status" value="1"/>
</dbReference>
<dbReference type="InterPro" id="IPR036961">
    <property type="entry name" value="Kinesin_motor_dom_sf"/>
</dbReference>
<comment type="function">
    <text evidence="9">Microtubule-dependent motor protein required for mitochondrion morphology and transport of mitochondria in neuronal cells.</text>
</comment>
<evidence type="ECO:0000256" key="10">
    <source>
        <dbReference type="ARBA" id="ARBA00079247"/>
    </source>
</evidence>
<dbReference type="CDD" id="cd22709">
    <property type="entry name" value="FHA_KIF28P"/>
    <property type="match status" value="1"/>
</dbReference>
<evidence type="ECO:0000256" key="5">
    <source>
        <dbReference type="ARBA" id="ARBA00023054"/>
    </source>
</evidence>
<dbReference type="GO" id="GO:0007018">
    <property type="term" value="P:microtubule-based movement"/>
    <property type="evidence" value="ECO:0007669"/>
    <property type="project" value="InterPro"/>
</dbReference>
<evidence type="ECO:0000256" key="2">
    <source>
        <dbReference type="ARBA" id="ARBA00022448"/>
    </source>
</evidence>
<dbReference type="SUPFAM" id="SSF52540">
    <property type="entry name" value="P-loop containing nucleoside triphosphate hydrolases"/>
    <property type="match status" value="1"/>
</dbReference>
<keyword evidence="15" id="KW-1185">Reference proteome</keyword>
<dbReference type="InterPro" id="IPR022140">
    <property type="entry name" value="Kinesin-like_KIF1-typ"/>
</dbReference>
<evidence type="ECO:0000259" key="13">
    <source>
        <dbReference type="PROSITE" id="PS50067"/>
    </source>
</evidence>
<dbReference type="InterPro" id="IPR008984">
    <property type="entry name" value="SMAD_FHA_dom_sf"/>
</dbReference>
<reference evidence="14 15" key="1">
    <citation type="submission" date="2024-01" db="EMBL/GenBank/DDBJ databases">
        <authorList>
            <person name="Alioto T."/>
            <person name="Alioto T."/>
            <person name="Gomez Garrido J."/>
        </authorList>
    </citation>
    <scope>NUCLEOTIDE SEQUENCE [LARGE SCALE GENOMIC DNA]</scope>
</reference>
<dbReference type="FunFam" id="2.60.200.20:FF:000034">
    <property type="entry name" value="kinesin-like protein KIF28P"/>
    <property type="match status" value="1"/>
</dbReference>
<proteinExistence type="inferred from homology"/>
<comment type="caution">
    <text evidence="14">The sequence shown here is derived from an EMBL/GenBank/DDBJ whole genome shotgun (WGS) entry which is preliminary data.</text>
</comment>
<organism evidence="14 15">
    <name type="scientific">Scomber scombrus</name>
    <name type="common">Atlantic mackerel</name>
    <name type="synonym">Scomber vernalis</name>
    <dbReference type="NCBI Taxonomy" id="13677"/>
    <lineage>
        <taxon>Eukaryota</taxon>
        <taxon>Metazoa</taxon>
        <taxon>Chordata</taxon>
        <taxon>Craniata</taxon>
        <taxon>Vertebrata</taxon>
        <taxon>Euteleostomi</taxon>
        <taxon>Actinopterygii</taxon>
        <taxon>Neopterygii</taxon>
        <taxon>Teleostei</taxon>
        <taxon>Neoteleostei</taxon>
        <taxon>Acanthomorphata</taxon>
        <taxon>Pelagiaria</taxon>
        <taxon>Scombriformes</taxon>
        <taxon>Scombridae</taxon>
        <taxon>Scomber</taxon>
    </lineage>
</organism>
<keyword evidence="5 12" id="KW-0175">Coiled coil</keyword>
<keyword evidence="7" id="KW-0472">Membrane</keyword>
<name>A0AAV1NWS3_SCOSC</name>
<dbReference type="Gene3D" id="2.60.200.20">
    <property type="match status" value="1"/>
</dbReference>
<dbReference type="SUPFAM" id="SSF49879">
    <property type="entry name" value="SMAD/FHA domain"/>
    <property type="match status" value="1"/>
</dbReference>
<accession>A0AAV1NWS3</accession>
<dbReference type="PANTHER" id="PTHR47117">
    <property type="entry name" value="STAR-RELATED LIPID TRANSFER PROTEIN 9"/>
    <property type="match status" value="1"/>
</dbReference>
<dbReference type="EMBL" id="CAWUFR010000069">
    <property type="protein sequence ID" value="CAK6963981.1"/>
    <property type="molecule type" value="Genomic_DNA"/>
</dbReference>
<dbReference type="InterPro" id="IPR001752">
    <property type="entry name" value="Kinesin_motor_dom"/>
</dbReference>
<keyword evidence="4 11" id="KW-0067">ATP-binding</keyword>
<dbReference type="AlphaFoldDB" id="A0AAV1NWS3"/>
<evidence type="ECO:0000256" key="6">
    <source>
        <dbReference type="ARBA" id="ARBA00023128"/>
    </source>
</evidence>
<evidence type="ECO:0000256" key="1">
    <source>
        <dbReference type="ARBA" id="ARBA00004318"/>
    </source>
</evidence>
<dbReference type="Pfam" id="PF12423">
    <property type="entry name" value="KIF1B"/>
    <property type="match status" value="1"/>
</dbReference>
<dbReference type="SMART" id="SM00129">
    <property type="entry name" value="KISc"/>
    <property type="match status" value="1"/>
</dbReference>
<dbReference type="PRINTS" id="PR00380">
    <property type="entry name" value="KINESINHEAVY"/>
</dbReference>
<dbReference type="PROSITE" id="PS50067">
    <property type="entry name" value="KINESIN_MOTOR_2"/>
    <property type="match status" value="1"/>
</dbReference>
<dbReference type="Pfam" id="PF00225">
    <property type="entry name" value="Kinesin"/>
    <property type="match status" value="1"/>
</dbReference>
<dbReference type="GO" id="GO:0005524">
    <property type="term" value="F:ATP binding"/>
    <property type="evidence" value="ECO:0007669"/>
    <property type="project" value="UniProtKB-UniRule"/>
</dbReference>
<gene>
    <name evidence="14" type="ORF">FSCOSCO3_A010132</name>
</gene>
<protein>
    <recommendedName>
        <fullName evidence="10">Kinesin-like protein 6</fullName>
    </recommendedName>
</protein>
<dbReference type="Proteomes" id="UP001314229">
    <property type="component" value="Unassembled WGS sequence"/>
</dbReference>
<evidence type="ECO:0000256" key="7">
    <source>
        <dbReference type="ARBA" id="ARBA00023136"/>
    </source>
</evidence>
<evidence type="ECO:0000313" key="14">
    <source>
        <dbReference type="EMBL" id="CAK6963981.1"/>
    </source>
</evidence>
<evidence type="ECO:0000256" key="4">
    <source>
        <dbReference type="ARBA" id="ARBA00022840"/>
    </source>
</evidence>
<keyword evidence="2" id="KW-0813">Transport</keyword>
<dbReference type="InterPro" id="IPR027417">
    <property type="entry name" value="P-loop_NTPase"/>
</dbReference>
<feature type="coiled-coil region" evidence="12">
    <location>
        <begin position="929"/>
        <end position="963"/>
    </location>
</feature>
<evidence type="ECO:0000256" key="9">
    <source>
        <dbReference type="ARBA" id="ARBA00054688"/>
    </source>
</evidence>
<keyword evidence="6" id="KW-0496">Mitochondrion</keyword>
<evidence type="ECO:0000313" key="15">
    <source>
        <dbReference type="Proteomes" id="UP001314229"/>
    </source>
</evidence>
<sequence length="1059" mass="119334">MRAKASDMYSKDCVKVAIRVRPFNKRERDAGSRCIVSMVSSSITIQDPRDSQGRRSFCFDYAYWSHSGFAQDHSGLYLPEEPGGRYADQDSVFQDLGVGILENAVQGYNATLLAYGQTGSGKSYSMVGYGPNKGLVPKLCDQLFQAIRENQDTRQCQVFFSMLEIYNEQVVDLLSRASRTPGGLRVREEQQRGFYVEGLRTVPCDSAPQVEQLMEQGTRTRTTAATHMNANSSRSHMLIILQLKQIFSKESITKQSNINLVDLAGSERQRSSGSEADRLKEGTAINLSLTTLGNVISTLADVAVGKKVVHIPYRDSVLTKLLQSALGGNSRTVMIATLSPADICYEESLSTLRYAERAKCIQNRAVVNESPTERLVKELKAENARLLQRLSRLGHEGRRTNDETKELRQLLTHNELQIRAIQTLWEQHLQEALKDWEQQYANITQERRMMQMHPYILNINEDAQLSGVVKLFIQEGEWDIGLCDSSPRFISIKGLGIQGRHAVFRNEQRRVTLTPLAGSKVIVNGNSVSQTTELQHLDRLILGSNCTYLFIGFPSERGGDDWSRYDYDYFQSELAAAEGIHLGEPEVQQVEVKDDFCLGEYYTFVLSLADSSAGSSQTDPSLLAVFYDYIKLMPMVAEVNQMSQELKKGVEFKLEIKNLALSDSKGHDLEKEIVIRVTSVGSKQVWMWSKAKFVNRKFLMEDVYQQHQAEQSGQNRVEGLSAAALPRDKDPFWDPMEPVLLGTAHLWLQSLAFRIPLEEQLEVLGSEGTEEAILQAQLVPCSSTGLPLGEDDILIDPSELLGRRLDFQLFLEQCCGLRWIREARNRGVQIGFRLFDCSQPLYTPAVWHNVNPLLDHRVHFASLHTSQHLLDYLESSAVVLELWGLQEGCTDLVSSLDGVRMTTEGVFIIDEAGPTDTIPAESAELSCSLRAFQQDLEELKSMNASLKTENQSLREQLNTARNGGEGVRGRSVRPSCDAEFARALKVFYHNMTSVRGQLQRLRRHRPSEESDLLGLRLFVDEQSRLLRDFSEQLEQSVSTLKQDVAAIVRRKRERSGIWS</sequence>
<comment type="similarity">
    <text evidence="11">Belongs to the TRAFAC class myosin-kinesin ATPase superfamily. Kinesin family.</text>
</comment>
<evidence type="ECO:0000256" key="11">
    <source>
        <dbReference type="PROSITE-ProRule" id="PRU00283"/>
    </source>
</evidence>
<feature type="domain" description="Kinesin motor" evidence="13">
    <location>
        <begin position="13"/>
        <end position="361"/>
    </location>
</feature>
<dbReference type="GO" id="GO:0031966">
    <property type="term" value="C:mitochondrial membrane"/>
    <property type="evidence" value="ECO:0007669"/>
    <property type="project" value="UniProtKB-SubCell"/>
</dbReference>
<dbReference type="GO" id="GO:0008017">
    <property type="term" value="F:microtubule binding"/>
    <property type="evidence" value="ECO:0007669"/>
    <property type="project" value="InterPro"/>
</dbReference>
<comment type="subcellular location">
    <subcellularLocation>
        <location evidence="1">Mitochondrion membrane</location>
        <topology evidence="1">Peripheral membrane protein</topology>
    </subcellularLocation>
</comment>